<reference evidence="1" key="1">
    <citation type="submission" date="2022-12" db="EMBL/GenBank/DDBJ databases">
        <authorList>
            <person name="Alioto T."/>
            <person name="Alioto T."/>
            <person name="Gomez Garrido J."/>
        </authorList>
    </citation>
    <scope>NUCLEOTIDE SEQUENCE</scope>
</reference>
<dbReference type="AlphaFoldDB" id="A0AA35KWM8"/>
<evidence type="ECO:0000313" key="2">
    <source>
        <dbReference type="Proteomes" id="UP001178461"/>
    </source>
</evidence>
<dbReference type="Proteomes" id="UP001178461">
    <property type="component" value="Chromosome 9"/>
</dbReference>
<organism evidence="1 2">
    <name type="scientific">Podarcis lilfordi</name>
    <name type="common">Lilford's wall lizard</name>
    <dbReference type="NCBI Taxonomy" id="74358"/>
    <lineage>
        <taxon>Eukaryota</taxon>
        <taxon>Metazoa</taxon>
        <taxon>Chordata</taxon>
        <taxon>Craniata</taxon>
        <taxon>Vertebrata</taxon>
        <taxon>Euteleostomi</taxon>
        <taxon>Lepidosauria</taxon>
        <taxon>Squamata</taxon>
        <taxon>Bifurcata</taxon>
        <taxon>Unidentata</taxon>
        <taxon>Episquamata</taxon>
        <taxon>Laterata</taxon>
        <taxon>Lacertibaenia</taxon>
        <taxon>Lacertidae</taxon>
        <taxon>Podarcis</taxon>
    </lineage>
</organism>
<protein>
    <submittedName>
        <fullName evidence="1">Uncharacterized protein</fullName>
    </submittedName>
</protein>
<accession>A0AA35KWM8</accession>
<proteinExistence type="predicted"/>
<name>A0AA35KWM8_9SAUR</name>
<sequence>MVLLLLQIPRRSEDSLGWEAAPSGLAPSRLITLGLASPAPGFPLPQRRLRLVQRASLTCVARRIRDAAPRSRCLRSSWLVNILLLLQKGSEDIKGFPDTPQKNLRRNKAGPEFTWHQEGLGRV</sequence>
<dbReference type="EMBL" id="OX395134">
    <property type="protein sequence ID" value="CAI5785026.1"/>
    <property type="molecule type" value="Genomic_DNA"/>
</dbReference>
<keyword evidence="2" id="KW-1185">Reference proteome</keyword>
<evidence type="ECO:0000313" key="1">
    <source>
        <dbReference type="EMBL" id="CAI5785026.1"/>
    </source>
</evidence>
<gene>
    <name evidence="1" type="ORF">PODLI_1B022691</name>
</gene>